<evidence type="ECO:0000259" key="3">
    <source>
        <dbReference type="Pfam" id="PF11989"/>
    </source>
</evidence>
<dbReference type="Pfam" id="PF11988">
    <property type="entry name" value="Dsl1_N"/>
    <property type="match status" value="1"/>
</dbReference>
<feature type="compositionally biased region" description="Acidic residues" evidence="1">
    <location>
        <begin position="460"/>
        <end position="469"/>
    </location>
</feature>
<feature type="compositionally biased region" description="Basic and acidic residues" evidence="1">
    <location>
        <begin position="448"/>
        <end position="459"/>
    </location>
</feature>
<dbReference type="PANTHER" id="PTHR12205:SF0">
    <property type="entry name" value="CENTROMERE_KINETOCHORE PROTEIN ZW10 HOMOLOG"/>
    <property type="match status" value="1"/>
</dbReference>
<feature type="compositionally biased region" description="Low complexity" evidence="1">
    <location>
        <begin position="374"/>
        <end position="385"/>
    </location>
</feature>
<name>A0ABR4NYF5_9SACH</name>
<organism evidence="4 5">
    <name type="scientific">Nakaseomyces bracarensis</name>
    <dbReference type="NCBI Taxonomy" id="273131"/>
    <lineage>
        <taxon>Eukaryota</taxon>
        <taxon>Fungi</taxon>
        <taxon>Dikarya</taxon>
        <taxon>Ascomycota</taxon>
        <taxon>Saccharomycotina</taxon>
        <taxon>Saccharomycetes</taxon>
        <taxon>Saccharomycetales</taxon>
        <taxon>Saccharomycetaceae</taxon>
        <taxon>Nakaseomyces</taxon>
    </lineage>
</organism>
<dbReference type="Pfam" id="PF11989">
    <property type="entry name" value="Dsl1_C"/>
    <property type="match status" value="1"/>
</dbReference>
<dbReference type="InterPro" id="IPR038442">
    <property type="entry name" value="Dsl1_N_sf"/>
</dbReference>
<feature type="region of interest" description="Disordered" evidence="1">
    <location>
        <begin position="372"/>
        <end position="392"/>
    </location>
</feature>
<gene>
    <name evidence="4" type="ORF">RNJ44_03936</name>
</gene>
<feature type="domain" description="Retrograde transport protein Dsl1 N-terminal" evidence="2">
    <location>
        <begin position="4"/>
        <end position="349"/>
    </location>
</feature>
<evidence type="ECO:0000259" key="2">
    <source>
        <dbReference type="Pfam" id="PF11988"/>
    </source>
</evidence>
<evidence type="ECO:0000313" key="5">
    <source>
        <dbReference type="Proteomes" id="UP001623330"/>
    </source>
</evidence>
<comment type="caution">
    <text evidence="4">The sequence shown here is derived from an EMBL/GenBank/DDBJ whole genome shotgun (WGS) entry which is preliminary data.</text>
</comment>
<keyword evidence="5" id="KW-1185">Reference proteome</keyword>
<feature type="domain" description="Retrograde transport protein Dsl1 C-terminal" evidence="3">
    <location>
        <begin position="574"/>
        <end position="767"/>
    </location>
</feature>
<protein>
    <submittedName>
        <fullName evidence="4">Protein transport protein DSL1</fullName>
    </submittedName>
</protein>
<dbReference type="PANTHER" id="PTHR12205">
    <property type="entry name" value="CENTROMERE/KINETOCHORE PROTEIN ZW10"/>
    <property type="match status" value="1"/>
</dbReference>
<dbReference type="InterPro" id="IPR021876">
    <property type="entry name" value="Dsl1_C"/>
</dbReference>
<dbReference type="Gene3D" id="1.10.357.150">
    <property type="match status" value="1"/>
</dbReference>
<evidence type="ECO:0000313" key="4">
    <source>
        <dbReference type="EMBL" id="KAL3233896.1"/>
    </source>
</evidence>
<proteinExistence type="predicted"/>
<accession>A0ABR4NYF5</accession>
<dbReference type="Gene3D" id="1.20.58.1440">
    <property type="match status" value="1"/>
</dbReference>
<dbReference type="EMBL" id="JBEVYD010000004">
    <property type="protein sequence ID" value="KAL3233896.1"/>
    <property type="molecule type" value="Genomic_DNA"/>
</dbReference>
<dbReference type="Gene3D" id="1.10.287.3290">
    <property type="match status" value="1"/>
</dbReference>
<feature type="region of interest" description="Disordered" evidence="1">
    <location>
        <begin position="441"/>
        <end position="469"/>
    </location>
</feature>
<dbReference type="Proteomes" id="UP001623330">
    <property type="component" value="Unassembled WGS sequence"/>
</dbReference>
<sequence>MLGKEYVVQSLLNDPAFSKEFKSDNASLDEGSLLATDSQLSDELRDLIELKTVSSLIRESQVNYELLELENCYYSLLNLNKKLKVNHAFLKQSVHFQRSVAVFVDNLHAKLISSIYEIMDTAFWRVSDHSVEFKESIEYGPENISFQYEEFVSFIKKALYPDNSVNNSHWLIADIIHTDTQVDLRDKLNSIYSNYIEQNKAVQIIKATLFSSHHEFMWNNDLQHKLAVSKSDKTTIQSKLQSFKNLLCFLEKGISSIDRITILNKIGKIMETEYLRFVKTYATEILDENNKAVREQIIEVNTQLKEISDNTSCNWRYQPEEIERLLNDKQLFKNLLIDKIVEKAIYDLRGLLTEKDWDTKTNIEIDNIEYTKANDTNNNNNNNDTVGASAEDNNDQWEWNDEEEAEEPVSEAQLDEFPIKIDDDIEDGWGDEIDLELEDDENTVNKNESTHAKQEKEVLNEEDNDGWEDEWNIDEDLDDLNTTGNNIPRPEIGNRGSSDIVQITKLPTKFFEVIEKIRKDIEQIDSSLLGSEYFRYKFNVLQTFLFATSLPHYHHAWWQFYNDMRYIATKDKDLVRIQELVYNYMETNLQNSKKIANRTLLAQLEEFKRNERNPNWTETIDVLLPFLQDELKNLTSFINGEEGVKYIIRLFQFIFEEVIIQNILKWEIISEKNSEDIAELLGLLLSNTENERLKNVPRYKELYERVAVIARLLPLHLKDIMEMFYNGDFYLFTTEEIITWIKLLFADTPLRRDAIEDIYEIRRTALED</sequence>
<evidence type="ECO:0000256" key="1">
    <source>
        <dbReference type="SAM" id="MobiDB-lite"/>
    </source>
</evidence>
<dbReference type="Gene3D" id="1.20.58.2230">
    <property type="entry name" value="Retrograde transport protein Dsl1, N-terminal domain"/>
    <property type="match status" value="1"/>
</dbReference>
<dbReference type="InterPro" id="IPR046362">
    <property type="entry name" value="Zw10/DSL1_C_sf"/>
</dbReference>
<dbReference type="InterPro" id="IPR021875">
    <property type="entry name" value="Dsl1_N_dom"/>
</dbReference>
<reference evidence="4 5" key="1">
    <citation type="submission" date="2024-05" db="EMBL/GenBank/DDBJ databases">
        <title>Long read based assembly of the Candida bracarensis genome reveals expanded adhesin content.</title>
        <authorList>
            <person name="Marcet-Houben M."/>
            <person name="Ksiezopolska E."/>
            <person name="Gabaldon T."/>
        </authorList>
    </citation>
    <scope>NUCLEOTIDE SEQUENCE [LARGE SCALE GENOMIC DNA]</scope>
    <source>
        <strain evidence="4 5">CBM6</strain>
    </source>
</reference>